<name>A0A1M7PP35_9ACTN</name>
<feature type="domain" description="ChsH2 rubredoxin-like zinc ribbon" evidence="2">
    <location>
        <begin position="23"/>
        <end position="57"/>
    </location>
</feature>
<dbReference type="RefSeq" id="WP_073256668.1">
    <property type="nucleotide sequence ID" value="NZ_FRCS01000003.1"/>
</dbReference>
<dbReference type="Proteomes" id="UP000184440">
    <property type="component" value="Unassembled WGS sequence"/>
</dbReference>
<dbReference type="PANTHER" id="PTHR34075">
    <property type="entry name" value="BLR3430 PROTEIN"/>
    <property type="match status" value="1"/>
</dbReference>
<dbReference type="InterPro" id="IPR002878">
    <property type="entry name" value="ChsH2_C"/>
</dbReference>
<dbReference type="InterPro" id="IPR052513">
    <property type="entry name" value="Thioester_dehydratase-like"/>
</dbReference>
<evidence type="ECO:0000259" key="1">
    <source>
        <dbReference type="Pfam" id="PF01796"/>
    </source>
</evidence>
<evidence type="ECO:0000259" key="2">
    <source>
        <dbReference type="Pfam" id="PF12172"/>
    </source>
</evidence>
<dbReference type="Pfam" id="PF01796">
    <property type="entry name" value="OB_ChsH2_C"/>
    <property type="match status" value="1"/>
</dbReference>
<dbReference type="Gene3D" id="6.10.30.10">
    <property type="match status" value="1"/>
</dbReference>
<evidence type="ECO:0000313" key="3">
    <source>
        <dbReference type="EMBL" id="SHN18904.1"/>
    </source>
</evidence>
<dbReference type="OrthoDB" id="7470921at2"/>
<evidence type="ECO:0008006" key="5">
    <source>
        <dbReference type="Google" id="ProtNLM"/>
    </source>
</evidence>
<dbReference type="EMBL" id="FRCS01000003">
    <property type="protein sequence ID" value="SHN18904.1"/>
    <property type="molecule type" value="Genomic_DNA"/>
</dbReference>
<dbReference type="InterPro" id="IPR012340">
    <property type="entry name" value="NA-bd_OB-fold"/>
</dbReference>
<organism evidence="3 4">
    <name type="scientific">Cryptosporangium aurantiacum</name>
    <dbReference type="NCBI Taxonomy" id="134849"/>
    <lineage>
        <taxon>Bacteria</taxon>
        <taxon>Bacillati</taxon>
        <taxon>Actinomycetota</taxon>
        <taxon>Actinomycetes</taxon>
        <taxon>Cryptosporangiales</taxon>
        <taxon>Cryptosporangiaceae</taxon>
        <taxon>Cryptosporangium</taxon>
    </lineage>
</organism>
<keyword evidence="4" id="KW-1185">Reference proteome</keyword>
<dbReference type="Pfam" id="PF12172">
    <property type="entry name" value="zf-ChsH2"/>
    <property type="match status" value="1"/>
</dbReference>
<sequence length="142" mass="15911">MLPYARPAQRLLPVPTTESRAFWTGGERGHLLIHRCRSCGRWFHPPAPACFRCRSLDVGPEPVSGRGRIAAFTVNRQPWIPTLPPPYLIAMVEIAEEPDVRLTSNVVDLPLEDAAVGLEVAVFFEQWDDVWLPLFRPAGSGR</sequence>
<proteinExistence type="predicted"/>
<dbReference type="InterPro" id="IPR022002">
    <property type="entry name" value="ChsH2_Znr"/>
</dbReference>
<gene>
    <name evidence="3" type="ORF">SAMN05443668_103533</name>
</gene>
<feature type="domain" description="ChsH2 C-terminal OB-fold" evidence="1">
    <location>
        <begin position="62"/>
        <end position="124"/>
    </location>
</feature>
<reference evidence="3 4" key="1">
    <citation type="submission" date="2016-11" db="EMBL/GenBank/DDBJ databases">
        <authorList>
            <person name="Jaros S."/>
            <person name="Januszkiewicz K."/>
            <person name="Wedrychowicz H."/>
        </authorList>
    </citation>
    <scope>NUCLEOTIDE SEQUENCE [LARGE SCALE GENOMIC DNA]</scope>
    <source>
        <strain evidence="3 4">DSM 46144</strain>
    </source>
</reference>
<dbReference type="STRING" id="134849.SAMN05443668_103533"/>
<evidence type="ECO:0000313" key="4">
    <source>
        <dbReference type="Proteomes" id="UP000184440"/>
    </source>
</evidence>
<protein>
    <recommendedName>
        <fullName evidence="5">DNA-binding protein</fullName>
    </recommendedName>
</protein>
<accession>A0A1M7PP35</accession>
<dbReference type="PANTHER" id="PTHR34075:SF5">
    <property type="entry name" value="BLR3430 PROTEIN"/>
    <property type="match status" value="1"/>
</dbReference>
<dbReference type="AlphaFoldDB" id="A0A1M7PP35"/>
<dbReference type="SUPFAM" id="SSF50249">
    <property type="entry name" value="Nucleic acid-binding proteins"/>
    <property type="match status" value="1"/>
</dbReference>